<dbReference type="PROSITE" id="PS00356">
    <property type="entry name" value="HTH_LACI_1"/>
    <property type="match status" value="1"/>
</dbReference>
<evidence type="ECO:0000256" key="1">
    <source>
        <dbReference type="ARBA" id="ARBA00023015"/>
    </source>
</evidence>
<dbReference type="GO" id="GO:0003700">
    <property type="term" value="F:DNA-binding transcription factor activity"/>
    <property type="evidence" value="ECO:0007669"/>
    <property type="project" value="TreeGrafter"/>
</dbReference>
<evidence type="ECO:0000256" key="2">
    <source>
        <dbReference type="ARBA" id="ARBA00023125"/>
    </source>
</evidence>
<dbReference type="InterPro" id="IPR010982">
    <property type="entry name" value="Lambda_DNA-bd_dom_sf"/>
</dbReference>
<keyword evidence="2" id="KW-0238">DNA-binding</keyword>
<evidence type="ECO:0000256" key="3">
    <source>
        <dbReference type="ARBA" id="ARBA00023163"/>
    </source>
</evidence>
<dbReference type="Gene3D" id="3.40.50.2300">
    <property type="match status" value="2"/>
</dbReference>
<dbReference type="Gene3D" id="1.10.260.40">
    <property type="entry name" value="lambda repressor-like DNA-binding domains"/>
    <property type="match status" value="1"/>
</dbReference>
<dbReference type="AlphaFoldDB" id="A0A2R8APM8"/>
<dbReference type="InterPro" id="IPR000843">
    <property type="entry name" value="HTH_LacI"/>
</dbReference>
<dbReference type="CDD" id="cd01575">
    <property type="entry name" value="PBP1_GntR"/>
    <property type="match status" value="1"/>
</dbReference>
<sequence>MALEKKWVTMGDVAREAGVGTITVSRVIRTPTKVSQTTRDKVQAAIAKLGYVPDETAGALSSQRSRMVGALVSTLEASIFASTIEGLSTGLRAEGYQLLLGNTEYEPETEASLAATMLGRRPDALVLTSDQHTEAARTLMNRAGVPVIELWELPESPIHAAIGFSNAAAGEAITRHLVETGRKRIAFIGPDRANDRRGQLRQSGYLRAIAGQEPRVALMPADLKGAGIGAAGLAQILERYPDTDAVVCVSDAIALGAYCEAMRRGLSVPRDLALTGFGDFDLASDAGLALTTLRIDGHAIGAKAADLILSGTKAAPLPPTVIDMGFELIRRGTS</sequence>
<dbReference type="InterPro" id="IPR001761">
    <property type="entry name" value="Peripla_BP/Lac1_sug-bd_dom"/>
</dbReference>
<dbReference type="CDD" id="cd01392">
    <property type="entry name" value="HTH_LacI"/>
    <property type="match status" value="1"/>
</dbReference>
<dbReference type="PANTHER" id="PTHR30146">
    <property type="entry name" value="LACI-RELATED TRANSCRIPTIONAL REPRESSOR"/>
    <property type="match status" value="1"/>
</dbReference>
<reference evidence="6" key="1">
    <citation type="submission" date="2018-03" db="EMBL/GenBank/DDBJ databases">
        <authorList>
            <person name="Rodrigo-Torres L."/>
            <person name="Arahal R. D."/>
            <person name="Lucena T."/>
        </authorList>
    </citation>
    <scope>NUCLEOTIDE SEQUENCE [LARGE SCALE GENOMIC DNA]</scope>
    <source>
        <strain evidence="6">CECT 8871</strain>
    </source>
</reference>
<protein>
    <submittedName>
        <fullName evidence="5">HTH-type transcriptional regulator GntR</fullName>
    </submittedName>
</protein>
<dbReference type="GO" id="GO:0000976">
    <property type="term" value="F:transcription cis-regulatory region binding"/>
    <property type="evidence" value="ECO:0007669"/>
    <property type="project" value="TreeGrafter"/>
</dbReference>
<dbReference type="OrthoDB" id="7170131at2"/>
<keyword evidence="1" id="KW-0805">Transcription regulation</keyword>
<evidence type="ECO:0000313" key="6">
    <source>
        <dbReference type="Proteomes" id="UP000244904"/>
    </source>
</evidence>
<feature type="domain" description="HTH lacI-type" evidence="4">
    <location>
        <begin position="8"/>
        <end position="62"/>
    </location>
</feature>
<dbReference type="PROSITE" id="PS50932">
    <property type="entry name" value="HTH_LACI_2"/>
    <property type="match status" value="1"/>
</dbReference>
<dbReference type="SUPFAM" id="SSF47413">
    <property type="entry name" value="lambda repressor-like DNA-binding domains"/>
    <property type="match status" value="1"/>
</dbReference>
<evidence type="ECO:0000259" key="4">
    <source>
        <dbReference type="PROSITE" id="PS50932"/>
    </source>
</evidence>
<dbReference type="SUPFAM" id="SSF53822">
    <property type="entry name" value="Periplasmic binding protein-like I"/>
    <property type="match status" value="1"/>
</dbReference>
<dbReference type="PANTHER" id="PTHR30146:SF33">
    <property type="entry name" value="TRANSCRIPTIONAL REGULATOR"/>
    <property type="match status" value="1"/>
</dbReference>
<dbReference type="Pfam" id="PF00356">
    <property type="entry name" value="LacI"/>
    <property type="match status" value="1"/>
</dbReference>
<dbReference type="SMART" id="SM00354">
    <property type="entry name" value="HTH_LACI"/>
    <property type="match status" value="1"/>
</dbReference>
<keyword evidence="3" id="KW-0804">Transcription</keyword>
<dbReference type="RefSeq" id="WP_108884692.1">
    <property type="nucleotide sequence ID" value="NZ_OMOJ01000001.1"/>
</dbReference>
<gene>
    <name evidence="5" type="primary">gntR_2</name>
    <name evidence="5" type="ORF">PRI8871_00601</name>
</gene>
<proteinExistence type="predicted"/>
<name>A0A2R8APM8_9RHOB</name>
<dbReference type="InterPro" id="IPR028082">
    <property type="entry name" value="Peripla_BP_I"/>
</dbReference>
<accession>A0A2R8APM8</accession>
<organism evidence="5 6">
    <name type="scientific">Pseudoprimorskyibacter insulae</name>
    <dbReference type="NCBI Taxonomy" id="1695997"/>
    <lineage>
        <taxon>Bacteria</taxon>
        <taxon>Pseudomonadati</taxon>
        <taxon>Pseudomonadota</taxon>
        <taxon>Alphaproteobacteria</taxon>
        <taxon>Rhodobacterales</taxon>
        <taxon>Paracoccaceae</taxon>
        <taxon>Pseudoprimorskyibacter</taxon>
    </lineage>
</organism>
<dbReference type="Pfam" id="PF00532">
    <property type="entry name" value="Peripla_BP_1"/>
    <property type="match status" value="1"/>
</dbReference>
<keyword evidence="6" id="KW-1185">Reference proteome</keyword>
<dbReference type="EMBL" id="OMOJ01000001">
    <property type="protein sequence ID" value="SPF78012.1"/>
    <property type="molecule type" value="Genomic_DNA"/>
</dbReference>
<dbReference type="Proteomes" id="UP000244904">
    <property type="component" value="Unassembled WGS sequence"/>
</dbReference>
<evidence type="ECO:0000313" key="5">
    <source>
        <dbReference type="EMBL" id="SPF78012.1"/>
    </source>
</evidence>